<protein>
    <submittedName>
        <fullName evidence="2">Uncharacterized protein</fullName>
    </submittedName>
</protein>
<evidence type="ECO:0000313" key="2">
    <source>
        <dbReference type="EMBL" id="KAF7639836.1"/>
    </source>
</evidence>
<proteinExistence type="predicted"/>
<keyword evidence="3" id="KW-1185">Reference proteome</keyword>
<evidence type="ECO:0000256" key="1">
    <source>
        <dbReference type="SAM" id="Phobius"/>
    </source>
</evidence>
<dbReference type="Proteomes" id="UP000605970">
    <property type="component" value="Unassembled WGS sequence"/>
</dbReference>
<keyword evidence="1" id="KW-0472">Membrane</keyword>
<dbReference type="OrthoDB" id="5894960at2759"/>
<gene>
    <name evidence="2" type="ORF">Mgra_00000756</name>
</gene>
<keyword evidence="1" id="KW-1133">Transmembrane helix</keyword>
<evidence type="ECO:0000313" key="3">
    <source>
        <dbReference type="Proteomes" id="UP000605970"/>
    </source>
</evidence>
<reference evidence="2" key="1">
    <citation type="journal article" date="2020" name="Ecol. Evol.">
        <title>Genome structure and content of the rice root-knot nematode (Meloidogyne graminicola).</title>
        <authorList>
            <person name="Phan N.T."/>
            <person name="Danchin E.G.J."/>
            <person name="Klopp C."/>
            <person name="Perfus-Barbeoch L."/>
            <person name="Kozlowski D.K."/>
            <person name="Koutsovoulos G.D."/>
            <person name="Lopez-Roques C."/>
            <person name="Bouchez O."/>
            <person name="Zahm M."/>
            <person name="Besnard G."/>
            <person name="Bellafiore S."/>
        </authorList>
    </citation>
    <scope>NUCLEOTIDE SEQUENCE</scope>
    <source>
        <strain evidence="2">VN-18</strain>
    </source>
</reference>
<sequence length="156" mass="18189">MCSGQIRFGLISTNKVRPLLDVSTTRNGMYIRMASNFNSLIPKKCFIEDKKYESSTSSVKDPKISWIPTQNERQKLVRYGLFKSVNDIPEELPPSTYKRFQGRLRFIQLSIFSIIFFTIVFASHFIASSYLNRAEERREVYLDRKRAEQSALYGPK</sequence>
<organism evidence="2 3">
    <name type="scientific">Meloidogyne graminicola</name>
    <dbReference type="NCBI Taxonomy" id="189291"/>
    <lineage>
        <taxon>Eukaryota</taxon>
        <taxon>Metazoa</taxon>
        <taxon>Ecdysozoa</taxon>
        <taxon>Nematoda</taxon>
        <taxon>Chromadorea</taxon>
        <taxon>Rhabditida</taxon>
        <taxon>Tylenchina</taxon>
        <taxon>Tylenchomorpha</taxon>
        <taxon>Tylenchoidea</taxon>
        <taxon>Meloidogynidae</taxon>
        <taxon>Meloidogyninae</taxon>
        <taxon>Meloidogyne</taxon>
    </lineage>
</organism>
<dbReference type="EMBL" id="JABEBT010000003">
    <property type="protein sequence ID" value="KAF7639836.1"/>
    <property type="molecule type" value="Genomic_DNA"/>
</dbReference>
<feature type="transmembrane region" description="Helical" evidence="1">
    <location>
        <begin position="106"/>
        <end position="127"/>
    </location>
</feature>
<keyword evidence="1" id="KW-0812">Transmembrane</keyword>
<name>A0A8T0A3D8_9BILA</name>
<accession>A0A8T0A3D8</accession>
<dbReference type="AlphaFoldDB" id="A0A8T0A3D8"/>
<comment type="caution">
    <text evidence="2">The sequence shown here is derived from an EMBL/GenBank/DDBJ whole genome shotgun (WGS) entry which is preliminary data.</text>
</comment>